<keyword evidence="3" id="KW-1185">Reference proteome</keyword>
<proteinExistence type="predicted"/>
<accession>A0ABT4RSY6</accession>
<evidence type="ECO:0000259" key="1">
    <source>
        <dbReference type="Pfam" id="PF09557"/>
    </source>
</evidence>
<name>A0ABT4RSY6_9ACTN</name>
<dbReference type="RefSeq" id="WP_202957975.1">
    <property type="nucleotide sequence ID" value="NZ_JAPCID010000063.1"/>
</dbReference>
<protein>
    <submittedName>
        <fullName evidence="2">DUF2382 domain-containing protein</fullName>
    </submittedName>
</protein>
<organism evidence="2 3">
    <name type="scientific">Solirubrobacter deserti</name>
    <dbReference type="NCBI Taxonomy" id="2282478"/>
    <lineage>
        <taxon>Bacteria</taxon>
        <taxon>Bacillati</taxon>
        <taxon>Actinomycetota</taxon>
        <taxon>Thermoleophilia</taxon>
        <taxon>Solirubrobacterales</taxon>
        <taxon>Solirubrobacteraceae</taxon>
        <taxon>Solirubrobacter</taxon>
    </lineage>
</organism>
<evidence type="ECO:0000313" key="2">
    <source>
        <dbReference type="EMBL" id="MDA0141698.1"/>
    </source>
</evidence>
<sequence>MGDMEQDEPGRVRLRAYVVEEAAGTLTIPVRREEIRVEREPAAGAEDDEQR</sequence>
<feature type="domain" description="DUF2382" evidence="1">
    <location>
        <begin position="5"/>
        <end position="49"/>
    </location>
</feature>
<reference evidence="2" key="1">
    <citation type="submission" date="2022-10" db="EMBL/GenBank/DDBJ databases">
        <title>The WGS of Solirubrobacter sp. CPCC 204708.</title>
        <authorList>
            <person name="Jiang Z."/>
        </authorList>
    </citation>
    <scope>NUCLEOTIDE SEQUENCE</scope>
    <source>
        <strain evidence="2">CPCC 204708</strain>
    </source>
</reference>
<dbReference type="EMBL" id="JAPCID010000063">
    <property type="protein sequence ID" value="MDA0141698.1"/>
    <property type="molecule type" value="Genomic_DNA"/>
</dbReference>
<dbReference type="Pfam" id="PF09557">
    <property type="entry name" value="DUF2382"/>
    <property type="match status" value="1"/>
</dbReference>
<dbReference type="InterPro" id="IPR019060">
    <property type="entry name" value="DUF2382"/>
</dbReference>
<comment type="caution">
    <text evidence="2">The sequence shown here is derived from an EMBL/GenBank/DDBJ whole genome shotgun (WGS) entry which is preliminary data.</text>
</comment>
<dbReference type="Proteomes" id="UP001147700">
    <property type="component" value="Unassembled WGS sequence"/>
</dbReference>
<evidence type="ECO:0000313" key="3">
    <source>
        <dbReference type="Proteomes" id="UP001147700"/>
    </source>
</evidence>
<gene>
    <name evidence="2" type="ORF">OJ962_29675</name>
</gene>